<evidence type="ECO:0000313" key="1">
    <source>
        <dbReference type="EMBL" id="KPD32657.1"/>
    </source>
</evidence>
<dbReference type="PANTHER" id="PTHR36456:SF1">
    <property type="entry name" value="UPF0232 PROTEIN SCO3875"/>
    <property type="match status" value="1"/>
</dbReference>
<accession>A0A0N0IRI3</accession>
<dbReference type="PANTHER" id="PTHR36456">
    <property type="entry name" value="UPF0232 PROTEIN SCO3875"/>
    <property type="match status" value="1"/>
</dbReference>
<dbReference type="InterPro" id="IPR007922">
    <property type="entry name" value="DciA-like"/>
</dbReference>
<name>A0A0N0IRI3_THESC</name>
<comment type="caution">
    <text evidence="1">The sequence shown here is derived from an EMBL/GenBank/DDBJ whole genome shotgun (WGS) entry which is preliminary data.</text>
</comment>
<dbReference type="EMBL" id="LJJR01000005">
    <property type="protein sequence ID" value="KPD32657.1"/>
    <property type="molecule type" value="Genomic_DNA"/>
</dbReference>
<reference evidence="1 2" key="1">
    <citation type="submission" date="2015-09" db="EMBL/GenBank/DDBJ databases">
        <title>Draft genome sequence of Thermus scotoductus strain K1 isolated from a geothermal spring in Nagorno-Karabakh, Armenia.</title>
        <authorList>
            <person name="Saghatelyan A."/>
            <person name="Poghosyan L."/>
            <person name="Panosyan H."/>
            <person name="Birkeland N.-K."/>
        </authorList>
    </citation>
    <scope>NUCLEOTIDE SEQUENCE [LARGE SCALE GENOMIC DNA]</scope>
    <source>
        <strain evidence="1 2">K1</strain>
    </source>
</reference>
<evidence type="ECO:0000313" key="2">
    <source>
        <dbReference type="Proteomes" id="UP000053099"/>
    </source>
</evidence>
<dbReference type="Pfam" id="PF05258">
    <property type="entry name" value="DciA"/>
    <property type="match status" value="1"/>
</dbReference>
<organism evidence="1 2">
    <name type="scientific">Thermus scotoductus</name>
    <dbReference type="NCBI Taxonomy" id="37636"/>
    <lineage>
        <taxon>Bacteria</taxon>
        <taxon>Thermotogati</taxon>
        <taxon>Deinococcota</taxon>
        <taxon>Deinococci</taxon>
        <taxon>Thermales</taxon>
        <taxon>Thermaceae</taxon>
        <taxon>Thermus</taxon>
    </lineage>
</organism>
<proteinExistence type="predicted"/>
<evidence type="ECO:0008006" key="3">
    <source>
        <dbReference type="Google" id="ProtNLM"/>
    </source>
</evidence>
<dbReference type="PATRIC" id="fig|37636.3.peg.2013"/>
<dbReference type="AlphaFoldDB" id="A0A0N0IRI3"/>
<dbReference type="Proteomes" id="UP000053099">
    <property type="component" value="Unassembled WGS sequence"/>
</dbReference>
<gene>
    <name evidence="1" type="ORF">AN926_01995</name>
</gene>
<protein>
    <recommendedName>
        <fullName evidence="3">DUF721 domain-containing protein</fullName>
    </recommendedName>
</protein>
<sequence>MPWRLKEVIPEALKKAGGKEKLKRGLVLAAWREVVGRELAQLSEPLALEGGVLTVRVADPVTAHQLTYSRLALLRRYEERFPGVVKEIRFVVGPLEKEPEAPKTPENPERLLWASRRALELAEKAPLELREKVARAALALLQKDRGEPCPICGSPSPKHPCPTCRRLLESPWVRKEAERLKRGRPTGLEGEALLVARHVARQSLLSEMEALYPQALRDETLRPLLRDLAQRFRTLFPGETLPEAVRSLLAKEA</sequence>